<evidence type="ECO:0000259" key="5">
    <source>
        <dbReference type="SMART" id="SM00732"/>
    </source>
</evidence>
<dbReference type="SMART" id="SM00732">
    <property type="entry name" value="YqgFc"/>
    <property type="match status" value="1"/>
</dbReference>
<evidence type="ECO:0000256" key="2">
    <source>
        <dbReference type="ARBA" id="ARBA00022517"/>
    </source>
</evidence>
<dbReference type="InterPro" id="IPR005227">
    <property type="entry name" value="YqgF"/>
</dbReference>
<organism evidence="6">
    <name type="scientific">freshwater metagenome</name>
    <dbReference type="NCBI Taxonomy" id="449393"/>
    <lineage>
        <taxon>unclassified sequences</taxon>
        <taxon>metagenomes</taxon>
        <taxon>ecological metagenomes</taxon>
    </lineage>
</organism>
<gene>
    <name evidence="6" type="ORF">GM51_18255</name>
</gene>
<protein>
    <recommendedName>
        <fullName evidence="5">YqgF/RNase H-like domain-containing protein</fullName>
    </recommendedName>
</protein>
<dbReference type="HAMAP" id="MF_00651">
    <property type="entry name" value="Nuclease_YqgF"/>
    <property type="match status" value="1"/>
</dbReference>
<proteinExistence type="inferred from homology"/>
<dbReference type="GO" id="GO:0005829">
    <property type="term" value="C:cytosol"/>
    <property type="evidence" value="ECO:0007669"/>
    <property type="project" value="TreeGrafter"/>
</dbReference>
<reference evidence="6" key="1">
    <citation type="submission" date="2014-06" db="EMBL/GenBank/DDBJ databases">
        <title>Key roles for freshwater Actinobacteria revealed by deep metagenomic sequencing.</title>
        <authorList>
            <person name="Ghai R."/>
            <person name="Mizuno C.M."/>
            <person name="Picazo A."/>
            <person name="Camacho A."/>
            <person name="Rodriguez-Valera F."/>
        </authorList>
    </citation>
    <scope>NUCLEOTIDE SEQUENCE</scope>
</reference>
<dbReference type="InterPro" id="IPR006641">
    <property type="entry name" value="YqgF/RNaseH-like_dom"/>
</dbReference>
<accession>A0A094QI27</accession>
<dbReference type="InterPro" id="IPR012337">
    <property type="entry name" value="RNaseH-like_sf"/>
</dbReference>
<dbReference type="GO" id="GO:0004518">
    <property type="term" value="F:nuclease activity"/>
    <property type="evidence" value="ECO:0007669"/>
    <property type="project" value="UniProtKB-KW"/>
</dbReference>
<comment type="caution">
    <text evidence="6">The sequence shown here is derived from an EMBL/GenBank/DDBJ whole genome shotgun (WGS) entry which is preliminary data.</text>
</comment>
<dbReference type="InterPro" id="IPR037027">
    <property type="entry name" value="YqgF/RNaseH-like_dom_sf"/>
</dbReference>
<keyword evidence="3" id="KW-0540">Nuclease</keyword>
<dbReference type="PANTHER" id="PTHR33317">
    <property type="entry name" value="POLYNUCLEOTIDYL TRANSFERASE, RIBONUCLEASE H-LIKE SUPERFAMILY PROTEIN"/>
    <property type="match status" value="1"/>
</dbReference>
<name>A0A094QI27_9ZZZZ</name>
<dbReference type="NCBIfam" id="TIGR00250">
    <property type="entry name" value="RNAse_H_YqgF"/>
    <property type="match status" value="1"/>
</dbReference>
<keyword evidence="1" id="KW-0963">Cytoplasm</keyword>
<keyword evidence="2" id="KW-0690">Ribosome biogenesis</keyword>
<evidence type="ECO:0000256" key="3">
    <source>
        <dbReference type="ARBA" id="ARBA00022722"/>
    </source>
</evidence>
<dbReference type="GO" id="GO:0000967">
    <property type="term" value="P:rRNA 5'-end processing"/>
    <property type="evidence" value="ECO:0007669"/>
    <property type="project" value="TreeGrafter"/>
</dbReference>
<dbReference type="GO" id="GO:0016787">
    <property type="term" value="F:hydrolase activity"/>
    <property type="evidence" value="ECO:0007669"/>
    <property type="project" value="UniProtKB-KW"/>
</dbReference>
<dbReference type="PANTHER" id="PTHR33317:SF4">
    <property type="entry name" value="POLYNUCLEOTIDYL TRANSFERASE, RIBONUCLEASE H-LIKE SUPERFAMILY PROTEIN"/>
    <property type="match status" value="1"/>
</dbReference>
<dbReference type="CDD" id="cd16964">
    <property type="entry name" value="YqgF"/>
    <property type="match status" value="1"/>
</dbReference>
<sequence>MIVRSMLRGVRFGVDVGSVRIGVAKCDPDGMLATPLETIAAGQTAIPKIIDLIKEHAPIAVYVGNPLSLNGQVTQSTIEASEFALALVSAISSHPEIGEIEVRLIDERLSTVSAQRGLHEVGRTQKSSREVIDQAAAIIILEHALESEKRQGDFAGKEVVVEK</sequence>
<dbReference type="SUPFAM" id="SSF53098">
    <property type="entry name" value="Ribonuclease H-like"/>
    <property type="match status" value="1"/>
</dbReference>
<evidence type="ECO:0000256" key="4">
    <source>
        <dbReference type="ARBA" id="ARBA00022801"/>
    </source>
</evidence>
<feature type="domain" description="YqgF/RNase H-like" evidence="5">
    <location>
        <begin position="9"/>
        <end position="114"/>
    </location>
</feature>
<evidence type="ECO:0000256" key="1">
    <source>
        <dbReference type="ARBA" id="ARBA00022490"/>
    </source>
</evidence>
<dbReference type="EMBL" id="JNSL01000163">
    <property type="protein sequence ID" value="KGA14021.1"/>
    <property type="molecule type" value="Genomic_DNA"/>
</dbReference>
<dbReference type="Gene3D" id="3.30.420.140">
    <property type="entry name" value="YqgF/RNase H-like domain"/>
    <property type="match status" value="1"/>
</dbReference>
<dbReference type="Pfam" id="PF03652">
    <property type="entry name" value="RuvX"/>
    <property type="match status" value="1"/>
</dbReference>
<keyword evidence="4" id="KW-0378">Hydrolase</keyword>
<dbReference type="AlphaFoldDB" id="A0A094QI27"/>
<evidence type="ECO:0000313" key="6">
    <source>
        <dbReference type="EMBL" id="KGA14021.1"/>
    </source>
</evidence>